<gene>
    <name evidence="1" type="ORF">Godav_025874</name>
</gene>
<comment type="caution">
    <text evidence="1">The sequence shown here is derived from an EMBL/GenBank/DDBJ whole genome shotgun (WGS) entry which is preliminary data.</text>
</comment>
<name>A0A7J8T6L7_GOSDV</name>
<proteinExistence type="predicted"/>
<dbReference type="Proteomes" id="UP000593561">
    <property type="component" value="Unassembled WGS sequence"/>
</dbReference>
<keyword evidence="2" id="KW-1185">Reference proteome</keyword>
<protein>
    <recommendedName>
        <fullName evidence="3">Reverse transcriptase Ty1/copia-type domain-containing protein</fullName>
    </recommendedName>
</protein>
<dbReference type="EMBL" id="JABFAC010236702">
    <property type="protein sequence ID" value="MBA0634028.1"/>
    <property type="molecule type" value="Genomic_DNA"/>
</dbReference>
<feature type="non-terminal residue" evidence="1">
    <location>
        <position position="105"/>
    </location>
</feature>
<sequence>MEEKPTTKQLLETHQYFDDNIDDVPVRDTRSLSKIYERCNVVVFEFAEFQKAEKDDKRIEAMREKQFEAFQVKGQEEKVYMLNKASYGLKQTSKAWYNRINRYHL</sequence>
<evidence type="ECO:0000313" key="1">
    <source>
        <dbReference type="EMBL" id="MBA0634028.1"/>
    </source>
</evidence>
<dbReference type="AlphaFoldDB" id="A0A7J8T6L7"/>
<evidence type="ECO:0000313" key="2">
    <source>
        <dbReference type="Proteomes" id="UP000593561"/>
    </source>
</evidence>
<reference evidence="1 2" key="1">
    <citation type="journal article" date="2019" name="Genome Biol. Evol.">
        <title>Insights into the evolution of the New World diploid cottons (Gossypium, subgenus Houzingenia) based on genome sequencing.</title>
        <authorList>
            <person name="Grover C.E."/>
            <person name="Arick M.A. 2nd"/>
            <person name="Thrash A."/>
            <person name="Conover J.L."/>
            <person name="Sanders W.S."/>
            <person name="Peterson D.G."/>
            <person name="Frelichowski J.E."/>
            <person name="Scheffler J.A."/>
            <person name="Scheffler B.E."/>
            <person name="Wendel J.F."/>
        </authorList>
    </citation>
    <scope>NUCLEOTIDE SEQUENCE [LARGE SCALE GENOMIC DNA]</scope>
    <source>
        <strain evidence="1">27</strain>
        <tissue evidence="1">Leaf</tissue>
    </source>
</reference>
<organism evidence="1 2">
    <name type="scientific">Gossypium davidsonii</name>
    <name type="common">Davidson's cotton</name>
    <name type="synonym">Gossypium klotzschianum subsp. davidsonii</name>
    <dbReference type="NCBI Taxonomy" id="34287"/>
    <lineage>
        <taxon>Eukaryota</taxon>
        <taxon>Viridiplantae</taxon>
        <taxon>Streptophyta</taxon>
        <taxon>Embryophyta</taxon>
        <taxon>Tracheophyta</taxon>
        <taxon>Spermatophyta</taxon>
        <taxon>Magnoliopsida</taxon>
        <taxon>eudicotyledons</taxon>
        <taxon>Gunneridae</taxon>
        <taxon>Pentapetalae</taxon>
        <taxon>rosids</taxon>
        <taxon>malvids</taxon>
        <taxon>Malvales</taxon>
        <taxon>Malvaceae</taxon>
        <taxon>Malvoideae</taxon>
        <taxon>Gossypium</taxon>
    </lineage>
</organism>
<evidence type="ECO:0008006" key="3">
    <source>
        <dbReference type="Google" id="ProtNLM"/>
    </source>
</evidence>
<accession>A0A7J8T6L7</accession>